<dbReference type="Proteomes" id="UP001146793">
    <property type="component" value="Unassembled WGS sequence"/>
</dbReference>
<reference evidence="2" key="2">
    <citation type="submission" date="2022-08" db="EMBL/GenBank/DDBJ databases">
        <title>Novel sulphate-reducing endosymbionts in the free-living metamonad Anaeramoeba.</title>
        <authorList>
            <person name="Jerlstrom-Hultqvist J."/>
            <person name="Cepicka I."/>
            <person name="Gallot-Lavallee L."/>
            <person name="Salas-Leiva D."/>
            <person name="Curtis B.A."/>
            <person name="Zahonova K."/>
            <person name="Pipaliya S."/>
            <person name="Dacks J."/>
            <person name="Roger A.J."/>
        </authorList>
    </citation>
    <scope>NUCLEOTIDE SEQUENCE</scope>
    <source>
        <strain evidence="2">Busselton2</strain>
    </source>
</reference>
<dbReference type="InterPro" id="IPR049516">
    <property type="entry name" value="FAD-depend_C"/>
</dbReference>
<keyword evidence="5" id="KW-1185">Reference proteome</keyword>
<evidence type="ECO:0000313" key="5">
    <source>
        <dbReference type="Proteomes" id="UP001150062"/>
    </source>
</evidence>
<dbReference type="AlphaFoldDB" id="A0AAV7Y8Z3"/>
<protein>
    <submittedName>
        <fullName evidence="2">Dehydrogenase-related</fullName>
    </submittedName>
</protein>
<proteinExistence type="predicted"/>
<organism evidence="2 4">
    <name type="scientific">Anaeramoeba flamelloides</name>
    <dbReference type="NCBI Taxonomy" id="1746091"/>
    <lineage>
        <taxon>Eukaryota</taxon>
        <taxon>Metamonada</taxon>
        <taxon>Anaeramoebidae</taxon>
        <taxon>Anaeramoeba</taxon>
    </lineage>
</organism>
<dbReference type="PANTHER" id="PTHR43106">
    <property type="entry name" value="DEHYDROGENASE-RELATED"/>
    <property type="match status" value="1"/>
</dbReference>
<dbReference type="Proteomes" id="UP001150062">
    <property type="component" value="Unassembled WGS sequence"/>
</dbReference>
<dbReference type="InterPro" id="IPR028348">
    <property type="entry name" value="FAD-binding_protein"/>
</dbReference>
<reference evidence="3" key="1">
    <citation type="submission" date="2022-08" db="EMBL/GenBank/DDBJ databases">
        <title>Novel sulfate-reducing endosymbionts in the free-living metamonad Anaeramoeba.</title>
        <authorList>
            <person name="Jerlstrom-Hultqvist J."/>
            <person name="Cepicka I."/>
            <person name="Gallot-Lavallee L."/>
            <person name="Salas-Leiva D."/>
            <person name="Curtis B.A."/>
            <person name="Zahonova K."/>
            <person name="Pipaliya S."/>
            <person name="Dacks J."/>
            <person name="Roger A.J."/>
        </authorList>
    </citation>
    <scope>NUCLEOTIDE SEQUENCE</scope>
    <source>
        <strain evidence="3">Schooner1</strain>
    </source>
</reference>
<dbReference type="InterPro" id="IPR036188">
    <property type="entry name" value="FAD/NAD-bd_sf"/>
</dbReference>
<evidence type="ECO:0000259" key="1">
    <source>
        <dbReference type="Pfam" id="PF21688"/>
    </source>
</evidence>
<dbReference type="EMBL" id="JANTQA010000070">
    <property type="protein sequence ID" value="KAJ3426267.1"/>
    <property type="molecule type" value="Genomic_DNA"/>
</dbReference>
<dbReference type="Pfam" id="PF21688">
    <property type="entry name" value="FAD-depend_C"/>
    <property type="match status" value="1"/>
</dbReference>
<dbReference type="PIRSF" id="PIRSF038984">
    <property type="entry name" value="FAD_binding_protein"/>
    <property type="match status" value="1"/>
</dbReference>
<dbReference type="Gene3D" id="3.50.50.60">
    <property type="entry name" value="FAD/NAD(P)-binding domain"/>
    <property type="match status" value="1"/>
</dbReference>
<dbReference type="EMBL" id="JAOAOG010000329">
    <property type="protein sequence ID" value="KAJ6228236.1"/>
    <property type="molecule type" value="Genomic_DNA"/>
</dbReference>
<dbReference type="SUPFAM" id="SSF51905">
    <property type="entry name" value="FAD/NAD(P)-binding domain"/>
    <property type="match status" value="1"/>
</dbReference>
<evidence type="ECO:0000313" key="2">
    <source>
        <dbReference type="EMBL" id="KAJ3426267.1"/>
    </source>
</evidence>
<dbReference type="PANTHER" id="PTHR43106:SF1">
    <property type="entry name" value="DEHYDROGENASE-RELATED"/>
    <property type="match status" value="1"/>
</dbReference>
<evidence type="ECO:0000313" key="4">
    <source>
        <dbReference type="Proteomes" id="UP001146793"/>
    </source>
</evidence>
<name>A0AAV7Y8Z3_9EUKA</name>
<accession>A0AAV7Y8Z3</accession>
<dbReference type="PRINTS" id="PR00368">
    <property type="entry name" value="FADPNR"/>
</dbReference>
<feature type="domain" description="FAD-dependent protein C-terminal" evidence="1">
    <location>
        <begin position="257"/>
        <end position="415"/>
    </location>
</feature>
<gene>
    <name evidence="2" type="ORF">M0812_28720</name>
    <name evidence="3" type="ORF">M0813_09064</name>
</gene>
<evidence type="ECO:0000313" key="3">
    <source>
        <dbReference type="EMBL" id="KAJ6228236.1"/>
    </source>
</evidence>
<comment type="caution">
    <text evidence="2">The sequence shown here is derived from an EMBL/GenBank/DDBJ whole genome shotgun (WGS) entry which is preliminary data.</text>
</comment>
<sequence length="467" mass="51585">MKKIAIIGSGAAGMFAAYRLLQQSTVPKFRITIIDTGRDVEKRRCVRQLGGKDCVRCDPCHILCGVGGAGTFSSGILNLHPKIGGDWSEFCESDRHAQKLIDYVDETFLKFGAPIEKYTPSQQVKDDLCLKAAGAGIHLIPINQRLMGTENTPDVITKMKDYLQDRGVKFELHTEVENIHKDHLICSTRKNPSSKLEIPYDLCLGAPGRYGLHWMSQELEKLGVETQYDSLDIGVRVEVPSSIMKPICTLIRDPKFHIFTKTYDDFVRTFCTNHEGEVVQEVYENDLVGVNGISYIEEDLLTENSNFAFLVRIALTEPLEDTTAYGRSIASQFSILGGKKPIIQRLGDLRGGQRTTWKRLARSSVTPTLKHITPGDISMAMPHRIVTDILEGLDSLNKVIPGVNSKNTLLYAPEVKFSSKKVLTDKSLQTSQKGLYVAGDGAGLTRGIVGAAVTGVLVADGMLKEHF</sequence>